<reference evidence="1 2" key="1">
    <citation type="submission" date="2020-07" db="EMBL/GenBank/DDBJ databases">
        <title>Halosimplex litoreum sp. nov. and Halosimplex rubrum sp. nov., isolated from different salt environments.</title>
        <authorList>
            <person name="Cui H."/>
        </authorList>
    </citation>
    <scope>NUCLEOTIDE SEQUENCE [LARGE SCALE GENOMIC DNA]</scope>
    <source>
        <strain evidence="1 2">R2</strain>
    </source>
</reference>
<dbReference type="PANTHER" id="PTHR34387:SF2">
    <property type="entry name" value="SLR1258 PROTEIN"/>
    <property type="match status" value="1"/>
</dbReference>
<dbReference type="Pfam" id="PF04402">
    <property type="entry name" value="SIMPL"/>
    <property type="match status" value="1"/>
</dbReference>
<dbReference type="Proteomes" id="UP000509346">
    <property type="component" value="Chromosome"/>
</dbReference>
<dbReference type="EMBL" id="CP058909">
    <property type="protein sequence ID" value="QLH80881.1"/>
    <property type="molecule type" value="Genomic_DNA"/>
</dbReference>
<dbReference type="InterPro" id="IPR052022">
    <property type="entry name" value="26kDa_periplasmic_antigen"/>
</dbReference>
<dbReference type="RefSeq" id="WP_179920699.1">
    <property type="nucleotide sequence ID" value="NZ_CP058909.1"/>
</dbReference>
<dbReference type="AlphaFoldDB" id="A0A7D5P762"/>
<dbReference type="GeneID" id="56081755"/>
<dbReference type="KEGG" id="hpel:HZS54_04160"/>
<organism evidence="1 2">
    <name type="scientific">Halosimplex pelagicum</name>
    <dbReference type="NCBI Taxonomy" id="869886"/>
    <lineage>
        <taxon>Archaea</taxon>
        <taxon>Methanobacteriati</taxon>
        <taxon>Methanobacteriota</taxon>
        <taxon>Stenosarchaea group</taxon>
        <taxon>Halobacteria</taxon>
        <taxon>Halobacteriales</taxon>
        <taxon>Haloarculaceae</taxon>
        <taxon>Halosimplex</taxon>
    </lineage>
</organism>
<protein>
    <submittedName>
        <fullName evidence="1">SIMPL domain-containing protein</fullName>
    </submittedName>
</protein>
<dbReference type="OrthoDB" id="12132at2157"/>
<dbReference type="GO" id="GO:0006974">
    <property type="term" value="P:DNA damage response"/>
    <property type="evidence" value="ECO:0007669"/>
    <property type="project" value="TreeGrafter"/>
</dbReference>
<dbReference type="Gene3D" id="3.30.70.2970">
    <property type="entry name" value="Protein of unknown function (DUF541), domain 2"/>
    <property type="match status" value="1"/>
</dbReference>
<dbReference type="Gene3D" id="3.30.110.170">
    <property type="entry name" value="Protein of unknown function (DUF541), domain 1"/>
    <property type="match status" value="1"/>
</dbReference>
<dbReference type="PANTHER" id="PTHR34387">
    <property type="entry name" value="SLR1258 PROTEIN"/>
    <property type="match status" value="1"/>
</dbReference>
<dbReference type="InterPro" id="IPR007497">
    <property type="entry name" value="SIMPL/DUF541"/>
</dbReference>
<accession>A0A7D5P762</accession>
<sequence>MDRKLTAVALAGIVLLSSFGVASAAFLGSAQAGNQASTVSVSATGSVTAEPDRAVVDVAATAEADNATAATDRLADTVTTLRDALTDENLSVESVDTTSYSVFQRTDNGTTTYVARQSFAVTTDDTDAAGAVIDTAVANGATEIGGVAFAVSEDRRQELRADAIDEAVDDARAQAEAVADSTDLALGNVRSVSTGDGSGFLVQRAADAGTTVEPSPVSVSATVEITYNATAE</sequence>
<proteinExistence type="predicted"/>
<evidence type="ECO:0000313" key="1">
    <source>
        <dbReference type="EMBL" id="QLH80881.1"/>
    </source>
</evidence>
<keyword evidence="2" id="KW-1185">Reference proteome</keyword>
<evidence type="ECO:0000313" key="2">
    <source>
        <dbReference type="Proteomes" id="UP000509346"/>
    </source>
</evidence>
<gene>
    <name evidence="1" type="ORF">HZS54_04160</name>
</gene>
<name>A0A7D5P762_9EURY</name>